<sequence length="123" mass="14036">MREPYFIVAEEVLFFFFFKAGTNPIEFSPDNVYRMQREGNSWSEPEAIVEPGEVMWQFSEENGTHFVSSYFGEHYTANLGSIVLHFNKSADGISWEPADEQNIISYSGGISEVGFAFDLGIWL</sequence>
<keyword evidence="2" id="KW-1185">Reference proteome</keyword>
<dbReference type="EMBL" id="OU015567">
    <property type="protein sequence ID" value="CAG5109412.1"/>
    <property type="molecule type" value="Genomic_DNA"/>
</dbReference>
<protein>
    <submittedName>
        <fullName evidence="1">Oidioi.mRNA.OKI2018_I69.chr2.g3957.t1.cds</fullName>
    </submittedName>
</protein>
<dbReference type="Proteomes" id="UP001158576">
    <property type="component" value="Chromosome 2"/>
</dbReference>
<organism evidence="1 2">
    <name type="scientific">Oikopleura dioica</name>
    <name type="common">Tunicate</name>
    <dbReference type="NCBI Taxonomy" id="34765"/>
    <lineage>
        <taxon>Eukaryota</taxon>
        <taxon>Metazoa</taxon>
        <taxon>Chordata</taxon>
        <taxon>Tunicata</taxon>
        <taxon>Appendicularia</taxon>
        <taxon>Copelata</taxon>
        <taxon>Oikopleuridae</taxon>
        <taxon>Oikopleura</taxon>
    </lineage>
</organism>
<name>A0ABN7SVN2_OIKDI</name>
<accession>A0ABN7SVN2</accession>
<evidence type="ECO:0000313" key="1">
    <source>
        <dbReference type="EMBL" id="CAG5109412.1"/>
    </source>
</evidence>
<evidence type="ECO:0000313" key="2">
    <source>
        <dbReference type="Proteomes" id="UP001158576"/>
    </source>
</evidence>
<proteinExistence type="predicted"/>
<reference evidence="1 2" key="1">
    <citation type="submission" date="2021-04" db="EMBL/GenBank/DDBJ databases">
        <authorList>
            <person name="Bliznina A."/>
        </authorList>
    </citation>
    <scope>NUCLEOTIDE SEQUENCE [LARGE SCALE GENOMIC DNA]</scope>
</reference>
<gene>
    <name evidence="1" type="ORF">OKIOD_LOCUS12722</name>
</gene>